<dbReference type="Proteomes" id="UP001598114">
    <property type="component" value="Unassembled WGS sequence"/>
</dbReference>
<comment type="caution">
    <text evidence="1">The sequence shown here is derived from an EMBL/GenBank/DDBJ whole genome shotgun (WGS) entry which is preliminary data.</text>
</comment>
<dbReference type="RefSeq" id="WP_377977054.1">
    <property type="nucleotide sequence ID" value="NZ_JBBKYA010000005.1"/>
</dbReference>
<sequence length="78" mass="9108">MPRKELERFDSELDINQSETARLLSKKRGYYVYYNMPNRETKPLKIHKHTCGECFYGIGKQPNALPGRMVYGLGQAIR</sequence>
<keyword evidence="2" id="KW-1185">Reference proteome</keyword>
<dbReference type="EMBL" id="JBBKYA010000005">
    <property type="protein sequence ID" value="MFD3276608.1"/>
    <property type="molecule type" value="Genomic_DNA"/>
</dbReference>
<evidence type="ECO:0000313" key="1">
    <source>
        <dbReference type="EMBL" id="MFD3276608.1"/>
    </source>
</evidence>
<organism evidence="1 2">
    <name type="scientific">Aquirufa echingensis</name>
    <dbReference type="NCBI Taxonomy" id="3096516"/>
    <lineage>
        <taxon>Bacteria</taxon>
        <taxon>Pseudomonadati</taxon>
        <taxon>Bacteroidota</taxon>
        <taxon>Cytophagia</taxon>
        <taxon>Cytophagales</taxon>
        <taxon>Flectobacillaceae</taxon>
        <taxon>Aquirufa</taxon>
    </lineage>
</organism>
<proteinExistence type="predicted"/>
<name>A0ABW6D2H6_9BACT</name>
<gene>
    <name evidence="1" type="ORF">SKC38_10250</name>
</gene>
<protein>
    <submittedName>
        <fullName evidence="1">Uncharacterized protein</fullName>
    </submittedName>
</protein>
<accession>A0ABW6D2H6</accession>
<evidence type="ECO:0000313" key="2">
    <source>
        <dbReference type="Proteomes" id="UP001598114"/>
    </source>
</evidence>
<reference evidence="1 2" key="1">
    <citation type="submission" date="2024-03" db="EMBL/GenBank/DDBJ databases">
        <title>Aquirufa genome sequencing.</title>
        <authorList>
            <person name="Pitt A."/>
            <person name="Hahn M.W."/>
        </authorList>
    </citation>
    <scope>NUCLEOTIDE SEQUENCE [LARGE SCALE GENOMIC DNA]</scope>
    <source>
        <strain evidence="1 2">PLAD-142S6K</strain>
    </source>
</reference>